<feature type="compositionally biased region" description="Acidic residues" evidence="11">
    <location>
        <begin position="410"/>
        <end position="458"/>
    </location>
</feature>
<evidence type="ECO:0000259" key="12">
    <source>
        <dbReference type="PROSITE" id="PS51157"/>
    </source>
</evidence>
<comment type="similarity">
    <text evidence="8 10">Belongs to the E3 ubiquitin-protein ligase UBR1-like family.</text>
</comment>
<evidence type="ECO:0000313" key="14">
    <source>
        <dbReference type="Proteomes" id="UP000799429"/>
    </source>
</evidence>
<dbReference type="Pfam" id="PF18995">
    <property type="entry name" value="PRT6_C"/>
    <property type="match status" value="1"/>
</dbReference>
<dbReference type="Gene3D" id="2.10.110.30">
    <property type="match status" value="1"/>
</dbReference>
<dbReference type="GO" id="GO:0061630">
    <property type="term" value="F:ubiquitin protein ligase activity"/>
    <property type="evidence" value="ECO:0007669"/>
    <property type="project" value="UniProtKB-UniRule"/>
</dbReference>
<evidence type="ECO:0000256" key="6">
    <source>
        <dbReference type="ARBA" id="ARBA00022786"/>
    </source>
</evidence>
<evidence type="ECO:0000256" key="8">
    <source>
        <dbReference type="ARBA" id="ARBA00046341"/>
    </source>
</evidence>
<keyword evidence="3 10" id="KW-0808">Transferase</keyword>
<gene>
    <name evidence="13" type="ORF">M501DRAFT_476221</name>
</gene>
<proteinExistence type="inferred from homology"/>
<dbReference type="Pfam" id="PF22960">
    <property type="entry name" value="WHD_UBR1"/>
    <property type="match status" value="1"/>
</dbReference>
<reference evidence="13" key="1">
    <citation type="journal article" date="2020" name="Stud. Mycol.">
        <title>101 Dothideomycetes genomes: a test case for predicting lifestyles and emergence of pathogens.</title>
        <authorList>
            <person name="Haridas S."/>
            <person name="Albert R."/>
            <person name="Binder M."/>
            <person name="Bloem J."/>
            <person name="Labutti K."/>
            <person name="Salamov A."/>
            <person name="Andreopoulos B."/>
            <person name="Baker S."/>
            <person name="Barry K."/>
            <person name="Bills G."/>
            <person name="Bluhm B."/>
            <person name="Cannon C."/>
            <person name="Castanera R."/>
            <person name="Culley D."/>
            <person name="Daum C."/>
            <person name="Ezra D."/>
            <person name="Gonzalez J."/>
            <person name="Henrissat B."/>
            <person name="Kuo A."/>
            <person name="Liang C."/>
            <person name="Lipzen A."/>
            <person name="Lutzoni F."/>
            <person name="Magnuson J."/>
            <person name="Mondo S."/>
            <person name="Nolan M."/>
            <person name="Ohm R."/>
            <person name="Pangilinan J."/>
            <person name="Park H.-J."/>
            <person name="Ramirez L."/>
            <person name="Alfaro M."/>
            <person name="Sun H."/>
            <person name="Tritt A."/>
            <person name="Yoshinaga Y."/>
            <person name="Zwiers L.-H."/>
            <person name="Turgeon B."/>
            <person name="Goodwin S."/>
            <person name="Spatafora J."/>
            <person name="Crous P."/>
            <person name="Grigoriev I."/>
        </authorList>
    </citation>
    <scope>NUCLEOTIDE SEQUENCE</scope>
    <source>
        <strain evidence="13">CBS 101060</strain>
    </source>
</reference>
<feature type="compositionally biased region" description="Pro residues" evidence="11">
    <location>
        <begin position="469"/>
        <end position="480"/>
    </location>
</feature>
<dbReference type="GO" id="GO:0005737">
    <property type="term" value="C:cytoplasm"/>
    <property type="evidence" value="ECO:0007669"/>
    <property type="project" value="TreeGrafter"/>
</dbReference>
<keyword evidence="6 10" id="KW-0833">Ubl conjugation pathway</keyword>
<name>A0A9P4VMA9_9PEZI</name>
<dbReference type="InterPro" id="IPR001841">
    <property type="entry name" value="Znf_RING"/>
</dbReference>
<keyword evidence="5 10" id="KW-0863">Zinc-finger</keyword>
<dbReference type="PROSITE" id="PS51157">
    <property type="entry name" value="ZF_UBR"/>
    <property type="match status" value="1"/>
</dbReference>
<dbReference type="EC" id="2.3.2.27" evidence="10"/>
<comment type="catalytic activity">
    <reaction evidence="1 10">
        <text>S-ubiquitinyl-[E2 ubiquitin-conjugating enzyme]-L-cysteine + [acceptor protein]-L-lysine = [E2 ubiquitin-conjugating enzyme]-L-cysteine + N(6)-ubiquitinyl-[acceptor protein]-L-lysine.</text>
        <dbReference type="EC" id="2.3.2.27"/>
    </reaction>
</comment>
<keyword evidence="4 10" id="KW-0479">Metal-binding</keyword>
<dbReference type="EMBL" id="MU006112">
    <property type="protein sequence ID" value="KAF2834990.1"/>
    <property type="molecule type" value="Genomic_DNA"/>
</dbReference>
<comment type="caution">
    <text evidence="13">The sequence shown here is derived from an EMBL/GenBank/DDBJ whole genome shotgun (WGS) entry which is preliminary data.</text>
</comment>
<evidence type="ECO:0000313" key="13">
    <source>
        <dbReference type="EMBL" id="KAF2834990.1"/>
    </source>
</evidence>
<dbReference type="FunFam" id="2.10.110.30:FF:000002">
    <property type="entry name" value="Putative e3 ubiquitin-protein ligase ubr3"/>
    <property type="match status" value="1"/>
</dbReference>
<dbReference type="OrthoDB" id="26387at2759"/>
<evidence type="ECO:0000256" key="3">
    <source>
        <dbReference type="ARBA" id="ARBA00022679"/>
    </source>
</evidence>
<dbReference type="CDD" id="cd19673">
    <property type="entry name" value="UBR-box_UBR3"/>
    <property type="match status" value="1"/>
</dbReference>
<evidence type="ECO:0000256" key="7">
    <source>
        <dbReference type="ARBA" id="ARBA00022833"/>
    </source>
</evidence>
<organism evidence="13 14">
    <name type="scientific">Patellaria atrata CBS 101060</name>
    <dbReference type="NCBI Taxonomy" id="1346257"/>
    <lineage>
        <taxon>Eukaryota</taxon>
        <taxon>Fungi</taxon>
        <taxon>Dikarya</taxon>
        <taxon>Ascomycota</taxon>
        <taxon>Pezizomycotina</taxon>
        <taxon>Dothideomycetes</taxon>
        <taxon>Dothideomycetes incertae sedis</taxon>
        <taxon>Patellariales</taxon>
        <taxon>Patellariaceae</taxon>
        <taxon>Patellaria</taxon>
    </lineage>
</organism>
<dbReference type="GO" id="GO:0000151">
    <property type="term" value="C:ubiquitin ligase complex"/>
    <property type="evidence" value="ECO:0007669"/>
    <property type="project" value="TreeGrafter"/>
</dbReference>
<dbReference type="SMART" id="SM00184">
    <property type="entry name" value="RING"/>
    <property type="match status" value="1"/>
</dbReference>
<accession>A0A9P4VMA9</accession>
<dbReference type="InterPro" id="IPR039164">
    <property type="entry name" value="UBR1-like"/>
</dbReference>
<dbReference type="Pfam" id="PF02207">
    <property type="entry name" value="zf-UBR"/>
    <property type="match status" value="1"/>
</dbReference>
<feature type="compositionally biased region" description="Basic and acidic residues" evidence="11">
    <location>
        <begin position="373"/>
        <end position="398"/>
    </location>
</feature>
<dbReference type="GO" id="GO:0071596">
    <property type="term" value="P:ubiquitin-dependent protein catabolic process via the N-end rule pathway"/>
    <property type="evidence" value="ECO:0007669"/>
    <property type="project" value="UniProtKB-UniRule"/>
</dbReference>
<evidence type="ECO:0000256" key="2">
    <source>
        <dbReference type="ARBA" id="ARBA00004906"/>
    </source>
</evidence>
<dbReference type="InterPro" id="IPR055194">
    <property type="entry name" value="UBR1-like_WH"/>
</dbReference>
<feature type="region of interest" description="Disordered" evidence="11">
    <location>
        <begin position="365"/>
        <end position="505"/>
    </location>
</feature>
<feature type="domain" description="UBR-type" evidence="12">
    <location>
        <begin position="82"/>
        <end position="154"/>
    </location>
</feature>
<dbReference type="PANTHER" id="PTHR21497:SF24">
    <property type="entry name" value="E3 UBIQUITIN-PROTEIN LIGASE UBR1"/>
    <property type="match status" value="1"/>
</dbReference>
<evidence type="ECO:0000256" key="10">
    <source>
        <dbReference type="RuleBase" id="RU366018"/>
    </source>
</evidence>
<dbReference type="PANTHER" id="PTHR21497">
    <property type="entry name" value="UBIQUITIN LIGASE E3 ALPHA-RELATED"/>
    <property type="match status" value="1"/>
</dbReference>
<evidence type="ECO:0000256" key="9">
    <source>
        <dbReference type="PROSITE-ProRule" id="PRU00508"/>
    </source>
</evidence>
<feature type="zinc finger region" description="UBR-type" evidence="9">
    <location>
        <begin position="82"/>
        <end position="154"/>
    </location>
</feature>
<dbReference type="InterPro" id="IPR003126">
    <property type="entry name" value="Znf_UBR"/>
</dbReference>
<evidence type="ECO:0000256" key="11">
    <source>
        <dbReference type="SAM" id="MobiDB-lite"/>
    </source>
</evidence>
<dbReference type="SMART" id="SM00396">
    <property type="entry name" value="ZnF_UBR1"/>
    <property type="match status" value="1"/>
</dbReference>
<dbReference type="GO" id="GO:0008270">
    <property type="term" value="F:zinc ion binding"/>
    <property type="evidence" value="ECO:0007669"/>
    <property type="project" value="UniProtKB-UniRule"/>
</dbReference>
<evidence type="ECO:0000256" key="1">
    <source>
        <dbReference type="ARBA" id="ARBA00000900"/>
    </source>
</evidence>
<comment type="pathway">
    <text evidence="2 10">Protein modification; protein ubiquitination.</text>
</comment>
<evidence type="ECO:0000256" key="5">
    <source>
        <dbReference type="ARBA" id="ARBA00022771"/>
    </source>
</evidence>
<comment type="function">
    <text evidence="10">Ubiquitin ligase protein which is a component of the N-end rule pathway. Recognizes and binds to proteins bearing specific N-terminal residues that are destabilizing according to the N-end rule, leading to their ubiquitination and subsequent degradation.</text>
</comment>
<dbReference type="Proteomes" id="UP000799429">
    <property type="component" value="Unassembled WGS sequence"/>
</dbReference>
<dbReference type="InterPro" id="IPR036390">
    <property type="entry name" value="WH_DNA-bd_sf"/>
</dbReference>
<protein>
    <recommendedName>
        <fullName evidence="10">E3 ubiquitin-protein ligase</fullName>
        <ecNumber evidence="10">2.3.2.27</ecNumber>
    </recommendedName>
</protein>
<sequence>MSEKELDLCKALRDLPKHHGNRYTGQSEAELLKLLFSHLSNGHWLHLFFPNGTPGSSPNDWNLKKAHRITVGSEYTEGARGAACGHLFSAGESTYRCKTCTVDDCCVLCERCLLASDHEGHVVVPGVALNASACCDCGDHEAWVRRPHCSIHSELSSSKSRSTGKSKDGSDLPDDLLQSVRMTIARALDFVCDVFSCSPEQLRLPKAEIAIREDERLSRLNSRWYGDESEDVPASEEEQEFSLIVWNDEKHTIQDLKEQIARACKERKSFGLAKAQECDEVGRAIVLHSKNLQELLNISKIIEEIKVTTTIRSSRDTFREQMCYTILVWLEDIASFHINGNGNLLRTFLCQEMLKGWRVGSKAHRASIGQDGLDDRERDDRDLPDDQDKDLTEGERLNNRNRTVSRPQGADDEDDDAWDDDDEHVEDADDEDDMDVDLIDQDADMEMDTSDVDGPDDSPENRDTTFGGYPPPPPPPPAPADPRANDPTQTPVDSDEGEPQSSHDALTTLYTNVPRTTRVRVKAVKQVRPPKYWLAKPKLYNMRRDLQPHEDLWQRVRLDFLILYDLRMWKNARKELRDMLVRNTVQVPSFKRLLSLRFAGLYTPLAQLYLIADREPDHSIIKLSSHMLNTQVIAVEVTERGNLLTNLFSILYTFLTTRQVSYPSDINPLASLAFESGAVNNRRLGHFYTDARFMLDLEHVREKICTESRYLLQFLDVVKLHQGICPTVRALGEHVEYESDAWVAASIATKEVNKLCRLVSEAFHWTRDQDPTYICNAIRNAAKVVIINSLGSERRRFQQSDLKTAIRFKSLQPFDFDPIDPMFGRTGYEIVNFSVDKEPMSFHHALHYMLSWLIDRGKAMDREQLLGLLLFSVQDLREAPSPPRATIMDLQSDQYLLAMFEIPLRLLAWFPQIKNDMWVRNGHTLRHQLTQYRGFTVRYDAFQRDIFMLQVALIVCSPATFLLSMIDRFQVMDWVRGNYQIQTGMEEKQKIDVAEDFIHLLIILLSERTNLVPLEDCPNPRAYLIRREIAHILCFKPLPNSSIHGHLPEPAQSSEEYEPILREMTKFRPPEGLSDSGTFELKPEYLELVDPYIAHYSRNQREEAENIYKKNAAKNSGKSVTDVVYEPKLREISSGIFKDLPAFTRTPIFAQIIYSFLRFALLSSEVCALPSTRVEAFLHFILHLTLLAVKEDTTPEADMGPDSLSFVNLALTKRASFGSPENSTIISILQTLSTMDSFRSCEAKVKLIVHRIHQKQPRAFASAISALNLGPDRMDTASPASNTAVDKELKKKQALERQARVMAQFKEQQSSFMANQAIDWGEEDFSDLEEEEDESMDPGEEHIWKYPTGTCIYCQEETNDERLYGTFAFMTESNIMRQTDLTDSDWISEVAECPINLDRSAEDIRPFGVSGRNKYTVESMQPDGTQVIKEYRGLGKGFPKGMTDHGPVTIGCAHMMHYSCFEGYMQATQRRHINQIARNHPERPDMKEFVCPLCKALGNAFLPVIWKGKVLTYPGVLQTEVPFDEWLVQGVPVQISKLEKGPEKTGMDNISSLNLRLQRLFLDYGTQEIIPPLADKLPDLTRSNYVPVVPSHVQHRLSIPSFIPMPLDEPGPHAPVLSDGGQAASHSLPMLELVRIYQRLRDTMRVNGLYTRHEASNTPLGHVEDLTYTDTLARTLGFSIAAAEIAQRGAQSDSGSTLLDKISMQSLTHLRVLSETVSSYLAVGGLRNNGSNKAGKEYIDTQTRQLQQLFLGHPVVYNPEELPSETISITPLLSIDSFIFLAECSACLAPAMRFDIHHIMRLCYIAEIVRVVVAYLEQADLSSMPLTHREADALVEKEIQLETGPDEPHNFERFVTCIGQECGRAKLSVQDPDDPSDRYGGYRDPLFQRRLHMLIPSYALTFLRKSLVLMNVRYGVEFPTFGSDPNSAELHRLTQFLHLPTLNEVFAMFSSDRDYAIVARHIVNGWIQHYIWNQANTRGNNRSESPYINRCWKPTTISLSHPGIMELIGLPEAFDYLMRHQIATRCPTTGKEITDAVLCLFCGDVMCSQGTCCLVDKLGGAQRHRLHSNNIRRKHRLFLSQKRYDGSLRQAWLMHQVPTIVARKLEQEVNNGGWESL</sequence>
<keyword evidence="14" id="KW-1185">Reference proteome</keyword>
<dbReference type="GO" id="GO:0016567">
    <property type="term" value="P:protein ubiquitination"/>
    <property type="evidence" value="ECO:0007669"/>
    <property type="project" value="UniProtKB-UniRule"/>
</dbReference>
<dbReference type="CDD" id="cd16482">
    <property type="entry name" value="RING-H2_UBR1-like"/>
    <property type="match status" value="1"/>
</dbReference>
<keyword evidence="7 10" id="KW-0862">Zinc</keyword>
<dbReference type="InterPro" id="IPR044046">
    <property type="entry name" value="E3_ligase_UBR-like_C"/>
</dbReference>
<dbReference type="SUPFAM" id="SSF46785">
    <property type="entry name" value="Winged helix' DNA-binding domain"/>
    <property type="match status" value="1"/>
</dbReference>
<evidence type="ECO:0000256" key="4">
    <source>
        <dbReference type="ARBA" id="ARBA00022723"/>
    </source>
</evidence>